<accession>A0A562E7Q2</accession>
<organism evidence="2 3">
    <name type="scientific">Pseudoxanthomonas taiwanensis J19</name>
    <dbReference type="NCBI Taxonomy" id="935569"/>
    <lineage>
        <taxon>Bacteria</taxon>
        <taxon>Pseudomonadati</taxon>
        <taxon>Pseudomonadota</taxon>
        <taxon>Gammaproteobacteria</taxon>
        <taxon>Lysobacterales</taxon>
        <taxon>Lysobacteraceae</taxon>
        <taxon>Pseudoxanthomonas</taxon>
    </lineage>
</organism>
<dbReference type="GO" id="GO:0016787">
    <property type="term" value="F:hydrolase activity"/>
    <property type="evidence" value="ECO:0007669"/>
    <property type="project" value="InterPro"/>
</dbReference>
<dbReference type="NCBIfam" id="TIGR04123">
    <property type="entry name" value="P_estr_lig_assc"/>
    <property type="match status" value="1"/>
</dbReference>
<dbReference type="InterPro" id="IPR004843">
    <property type="entry name" value="Calcineurin-like_PHP"/>
</dbReference>
<evidence type="ECO:0000259" key="1">
    <source>
        <dbReference type="Pfam" id="PF00149"/>
    </source>
</evidence>
<dbReference type="Proteomes" id="UP000321583">
    <property type="component" value="Unassembled WGS sequence"/>
</dbReference>
<dbReference type="InterPro" id="IPR026336">
    <property type="entry name" value="PdeM-like"/>
</dbReference>
<dbReference type="Gene3D" id="3.60.21.10">
    <property type="match status" value="1"/>
</dbReference>
<proteinExistence type="predicted"/>
<name>A0A562E7Q2_9GAMM</name>
<gene>
    <name evidence="2" type="ORF">L613_000100000340</name>
</gene>
<dbReference type="RefSeq" id="WP_028914434.1">
    <property type="nucleotide sequence ID" value="NZ_VLJS01000001.1"/>
</dbReference>
<sequence length="216" mass="23692">MDADWRTELAGEPVRLLGARALYRPRARALLVADLHLGKGDAFRRAGIAIPGGGTAHDLQRLDALLAAHPAQVLWILGDLLHGPAPRAHWLAAWQAWRAGHPGLRIRVLRGNHDRALDAAALGVEDAGSEQRDGPFLLRHEPRPAPDAHVLCGHLHPLAALPGMRRRWPAFWLRERLTVLPAFSAFTAGVVPMQQPGERLVACVEDEAFALPPWPR</sequence>
<dbReference type="AlphaFoldDB" id="A0A562E7Q2"/>
<comment type="caution">
    <text evidence="2">The sequence shown here is derived from an EMBL/GenBank/DDBJ whole genome shotgun (WGS) entry which is preliminary data.</text>
</comment>
<evidence type="ECO:0000313" key="2">
    <source>
        <dbReference type="EMBL" id="TWH17811.1"/>
    </source>
</evidence>
<dbReference type="PANTHER" id="PTHR39323">
    <property type="entry name" value="BLR1149 PROTEIN"/>
    <property type="match status" value="1"/>
</dbReference>
<dbReference type="CDD" id="cd07391">
    <property type="entry name" value="MPP_PF1019"/>
    <property type="match status" value="1"/>
</dbReference>
<dbReference type="InterPro" id="IPR029052">
    <property type="entry name" value="Metallo-depent_PP-like"/>
</dbReference>
<dbReference type="EMBL" id="VLJS01000001">
    <property type="protein sequence ID" value="TWH17811.1"/>
    <property type="molecule type" value="Genomic_DNA"/>
</dbReference>
<evidence type="ECO:0000313" key="3">
    <source>
        <dbReference type="Proteomes" id="UP000321583"/>
    </source>
</evidence>
<dbReference type="OrthoDB" id="9795838at2"/>
<keyword evidence="3" id="KW-1185">Reference proteome</keyword>
<dbReference type="InterPro" id="IPR024173">
    <property type="entry name" value="Pesterase_MJ0037-like"/>
</dbReference>
<dbReference type="PIRSF" id="PIRSF000887">
    <property type="entry name" value="Pesterase_MJ0037"/>
    <property type="match status" value="1"/>
</dbReference>
<dbReference type="PANTHER" id="PTHR39323:SF1">
    <property type="entry name" value="BLR1149 PROTEIN"/>
    <property type="match status" value="1"/>
</dbReference>
<reference evidence="2 3" key="1">
    <citation type="submission" date="2019-07" db="EMBL/GenBank/DDBJ databases">
        <title>Genome sequencing of lignin-degrading bacterial isolates.</title>
        <authorList>
            <person name="Gladden J."/>
        </authorList>
    </citation>
    <scope>NUCLEOTIDE SEQUENCE [LARGE SCALE GENOMIC DNA]</scope>
    <source>
        <strain evidence="2 3">J19</strain>
    </source>
</reference>
<protein>
    <submittedName>
        <fullName evidence="2">Putative phosphoesterase</fullName>
    </submittedName>
</protein>
<dbReference type="SUPFAM" id="SSF56300">
    <property type="entry name" value="Metallo-dependent phosphatases"/>
    <property type="match status" value="1"/>
</dbReference>
<dbReference type="Pfam" id="PF00149">
    <property type="entry name" value="Metallophos"/>
    <property type="match status" value="1"/>
</dbReference>
<feature type="domain" description="Calcineurin-like phosphoesterase" evidence="1">
    <location>
        <begin position="28"/>
        <end position="121"/>
    </location>
</feature>